<reference evidence="2" key="1">
    <citation type="submission" date="2014-11" db="EMBL/GenBank/DDBJ databases">
        <authorList>
            <person name="Otto D Thomas"/>
            <person name="Naeem Raeece"/>
        </authorList>
    </citation>
    <scope>NUCLEOTIDE SEQUENCE</scope>
</reference>
<feature type="signal peptide" evidence="1">
    <location>
        <begin position="1"/>
        <end position="20"/>
    </location>
</feature>
<dbReference type="InterPro" id="IPR032710">
    <property type="entry name" value="NTF2-like_dom_sf"/>
</dbReference>
<keyword evidence="1" id="KW-0732">Signal</keyword>
<organism evidence="2">
    <name type="scientific">Chromera velia CCMP2878</name>
    <dbReference type="NCBI Taxonomy" id="1169474"/>
    <lineage>
        <taxon>Eukaryota</taxon>
        <taxon>Sar</taxon>
        <taxon>Alveolata</taxon>
        <taxon>Colpodellida</taxon>
        <taxon>Chromeraceae</taxon>
        <taxon>Chromera</taxon>
    </lineage>
</organism>
<evidence type="ECO:0000313" key="2">
    <source>
        <dbReference type="EMBL" id="CEM55301.1"/>
    </source>
</evidence>
<accession>A0A0G4IDW9</accession>
<evidence type="ECO:0000256" key="1">
    <source>
        <dbReference type="SAM" id="SignalP"/>
    </source>
</evidence>
<feature type="chain" id="PRO_5005193034" description="DUF1990 domain-containing protein" evidence="1">
    <location>
        <begin position="21"/>
        <end position="256"/>
    </location>
</feature>
<dbReference type="AlphaFoldDB" id="A0A0G4IDW9"/>
<dbReference type="VEuPathDB" id="CryptoDB:Cvel_13439"/>
<dbReference type="EMBL" id="CDMZ01005862">
    <property type="protein sequence ID" value="CEM55301.1"/>
    <property type="molecule type" value="Genomic_DNA"/>
</dbReference>
<evidence type="ECO:0008006" key="3">
    <source>
        <dbReference type="Google" id="ProtNLM"/>
    </source>
</evidence>
<gene>
    <name evidence="2" type="ORF">Cvel_13439</name>
</gene>
<sequence length="256" mass="28231">MQLGVGSCLFLLSHLLAVSGFLLGTTSRHVPRGGLRVQNKNSAMKAATATTSSELIELARKFVDEESGFYSPSSPDRLAEDFIFRGPVIGPLTKTDYLSTMETFKVYKAFPDISANTFGFTVDPKNDRRVWFFVRNTGINTGQFGLPFGASISPTGKEVEGPIEAFSVLFDEENRVKYLSVGYVCDRFEGNTGGQGAAFGLLRVMEVPLPRVTSWLYRAVVFFSNRILNSPAKSCSKASDLPEWWTHPERGPDGYV</sequence>
<dbReference type="PhylomeDB" id="A0A0G4IDW9"/>
<dbReference type="Gene3D" id="3.10.450.50">
    <property type="match status" value="1"/>
</dbReference>
<name>A0A0G4IDW9_9ALVE</name>
<protein>
    <recommendedName>
        <fullName evidence="3">DUF1990 domain-containing protein</fullName>
    </recommendedName>
</protein>
<proteinExistence type="predicted"/>
<dbReference type="SUPFAM" id="SSF54427">
    <property type="entry name" value="NTF2-like"/>
    <property type="match status" value="1"/>
</dbReference>